<dbReference type="Pfam" id="PF02518">
    <property type="entry name" value="HATPase_c"/>
    <property type="match status" value="1"/>
</dbReference>
<reference evidence="13 14" key="1">
    <citation type="submission" date="2018-02" db="EMBL/GenBank/DDBJ databases">
        <title>Genomic Reconstructions from Amazon Rainforest and Pasture Soil Reveal Novel Insights into the Physiology of Candidate Phyla in Tropical Sites.</title>
        <authorList>
            <person name="Kroeger M.E."/>
            <person name="Delmont T."/>
            <person name="Eren A.M."/>
            <person name="Guo J."/>
            <person name="Meyer K.M."/>
            <person name="Khan K."/>
            <person name="Rodrigues J.L.M."/>
            <person name="Bohannan B.J.M."/>
            <person name="Tringe S."/>
            <person name="Borges C.D."/>
            <person name="Tiedje J."/>
            <person name="Tsai S.M."/>
            <person name="Nusslein K."/>
        </authorList>
    </citation>
    <scope>NUCLEOTIDE SEQUENCE [LARGE SCALE GENOMIC DNA]</scope>
    <source>
        <strain evidence="13">Amazon FNV 2010 28 9</strain>
    </source>
</reference>
<evidence type="ECO:0000256" key="1">
    <source>
        <dbReference type="ARBA" id="ARBA00000185"/>
    </source>
</evidence>
<dbReference type="AlphaFoldDB" id="A0A317JMJ9"/>
<dbReference type="PROSITE" id="PS50880">
    <property type="entry name" value="TOPRIM"/>
    <property type="match status" value="1"/>
</dbReference>
<dbReference type="Pfam" id="PF01751">
    <property type="entry name" value="Toprim"/>
    <property type="match status" value="1"/>
</dbReference>
<dbReference type="InterPro" id="IPR020568">
    <property type="entry name" value="Ribosomal_Su5_D2-typ_SF"/>
</dbReference>
<comment type="caution">
    <text evidence="13">The sequence shown here is derived from an EMBL/GenBank/DDBJ whole genome shotgun (WGS) entry which is preliminary data.</text>
</comment>
<dbReference type="GO" id="GO:0003918">
    <property type="term" value="F:DNA topoisomerase type II (double strand cut, ATP-hydrolyzing) activity"/>
    <property type="evidence" value="ECO:0007669"/>
    <property type="project" value="UniProtKB-EC"/>
</dbReference>
<organism evidence="13 14">
    <name type="scientific">Candidatus Cerribacteria bacterium 'Amazon FNV 2010 28 9'</name>
    <dbReference type="NCBI Taxonomy" id="2081795"/>
    <lineage>
        <taxon>Bacteria</taxon>
        <taxon>Candidatus Cerribacteria</taxon>
    </lineage>
</organism>
<dbReference type="Gene3D" id="3.30.230.10">
    <property type="match status" value="1"/>
</dbReference>
<dbReference type="InterPro" id="IPR036890">
    <property type="entry name" value="HATPase_C_sf"/>
</dbReference>
<dbReference type="PRINTS" id="PR00418">
    <property type="entry name" value="TPI2FAMILY"/>
</dbReference>
<dbReference type="SUPFAM" id="SSF55874">
    <property type="entry name" value="ATPase domain of HSP90 chaperone/DNA topoisomerase II/histidine kinase"/>
    <property type="match status" value="1"/>
</dbReference>
<dbReference type="PANTHER" id="PTHR45866:SF1">
    <property type="entry name" value="DNA GYRASE SUBUNIT B, MITOCHONDRIAL"/>
    <property type="match status" value="1"/>
</dbReference>
<dbReference type="InterPro" id="IPR002288">
    <property type="entry name" value="DNA_gyrase_B_C"/>
</dbReference>
<dbReference type="NCBIfam" id="NF004189">
    <property type="entry name" value="PRK05644.1"/>
    <property type="match status" value="1"/>
</dbReference>
<dbReference type="GO" id="GO:0046872">
    <property type="term" value="F:metal ion binding"/>
    <property type="evidence" value="ECO:0007669"/>
    <property type="project" value="UniProtKB-KW"/>
</dbReference>
<comment type="cofactor">
    <cofactor evidence="2">
        <name>Mg(2+)</name>
        <dbReference type="ChEBI" id="CHEBI:18420"/>
    </cofactor>
</comment>
<keyword evidence="6" id="KW-0547">Nucleotide-binding</keyword>
<dbReference type="Gene3D" id="3.30.565.10">
    <property type="entry name" value="Histidine kinase-like ATPase, C-terminal domain"/>
    <property type="match status" value="1"/>
</dbReference>
<dbReference type="SMART" id="SM00433">
    <property type="entry name" value="TOP2c"/>
    <property type="match status" value="1"/>
</dbReference>
<dbReference type="FunFam" id="3.30.230.10:FF:000005">
    <property type="entry name" value="DNA gyrase subunit B"/>
    <property type="match status" value="1"/>
</dbReference>
<comment type="similarity">
    <text evidence="3">Belongs to the type II topoisomerase GyrB family.</text>
</comment>
<evidence type="ECO:0000256" key="3">
    <source>
        <dbReference type="ARBA" id="ARBA00010708"/>
    </source>
</evidence>
<evidence type="ECO:0000256" key="4">
    <source>
        <dbReference type="ARBA" id="ARBA00012895"/>
    </source>
</evidence>
<dbReference type="FunFam" id="3.40.50.670:FF:000002">
    <property type="entry name" value="DNA gyrase subunit B"/>
    <property type="match status" value="1"/>
</dbReference>
<keyword evidence="10" id="KW-0238">DNA-binding</keyword>
<dbReference type="PRINTS" id="PR01159">
    <property type="entry name" value="DNAGYRASEB"/>
</dbReference>
<dbReference type="InterPro" id="IPR014721">
    <property type="entry name" value="Ribsml_uS5_D2-typ_fold_subgr"/>
</dbReference>
<dbReference type="InterPro" id="IPR001241">
    <property type="entry name" value="Topo_IIA"/>
</dbReference>
<evidence type="ECO:0000256" key="7">
    <source>
        <dbReference type="ARBA" id="ARBA00022840"/>
    </source>
</evidence>
<dbReference type="InterPro" id="IPR018522">
    <property type="entry name" value="TopoIIA_CS"/>
</dbReference>
<dbReference type="EMBL" id="PSRQ01000053">
    <property type="protein sequence ID" value="PWU22878.1"/>
    <property type="molecule type" value="Genomic_DNA"/>
</dbReference>
<dbReference type="Gene3D" id="3.40.50.670">
    <property type="match status" value="1"/>
</dbReference>
<dbReference type="PROSITE" id="PS00177">
    <property type="entry name" value="TOPOISOMERASE_II"/>
    <property type="match status" value="1"/>
</dbReference>
<dbReference type="PANTHER" id="PTHR45866">
    <property type="entry name" value="DNA GYRASE/TOPOISOMERASE SUBUNIT B"/>
    <property type="match status" value="1"/>
</dbReference>
<keyword evidence="5" id="KW-0479">Metal-binding</keyword>
<protein>
    <recommendedName>
        <fullName evidence="4">DNA topoisomerase (ATP-hydrolyzing)</fullName>
        <ecNumber evidence="4">5.6.2.2</ecNumber>
    </recommendedName>
</protein>
<keyword evidence="7" id="KW-0067">ATP-binding</keyword>
<evidence type="ECO:0000256" key="8">
    <source>
        <dbReference type="ARBA" id="ARBA00022842"/>
    </source>
</evidence>
<gene>
    <name evidence="13" type="ORF">C5B42_04820</name>
</gene>
<evidence type="ECO:0000259" key="12">
    <source>
        <dbReference type="PROSITE" id="PS50880"/>
    </source>
</evidence>
<accession>A0A317JMJ9</accession>
<dbReference type="InterPro" id="IPR006171">
    <property type="entry name" value="TOPRIM_dom"/>
</dbReference>
<dbReference type="SUPFAM" id="SSF56719">
    <property type="entry name" value="Type II DNA topoisomerase"/>
    <property type="match status" value="1"/>
</dbReference>
<dbReference type="Pfam" id="PF00204">
    <property type="entry name" value="DNA_gyraseB"/>
    <property type="match status" value="1"/>
</dbReference>
<evidence type="ECO:0000256" key="10">
    <source>
        <dbReference type="ARBA" id="ARBA00023125"/>
    </source>
</evidence>
<evidence type="ECO:0000256" key="2">
    <source>
        <dbReference type="ARBA" id="ARBA00001946"/>
    </source>
</evidence>
<keyword evidence="8" id="KW-0460">Magnesium</keyword>
<dbReference type="GO" id="GO:0005524">
    <property type="term" value="F:ATP binding"/>
    <property type="evidence" value="ECO:0007669"/>
    <property type="project" value="UniProtKB-KW"/>
</dbReference>
<evidence type="ECO:0000256" key="6">
    <source>
        <dbReference type="ARBA" id="ARBA00022741"/>
    </source>
</evidence>
<dbReference type="InterPro" id="IPR000565">
    <property type="entry name" value="Topo_IIA_B"/>
</dbReference>
<dbReference type="GO" id="GO:0006265">
    <property type="term" value="P:DNA topological change"/>
    <property type="evidence" value="ECO:0007669"/>
    <property type="project" value="InterPro"/>
</dbReference>
<dbReference type="SUPFAM" id="SSF54211">
    <property type="entry name" value="Ribosomal protein S5 domain 2-like"/>
    <property type="match status" value="1"/>
</dbReference>
<dbReference type="CDD" id="cd00822">
    <property type="entry name" value="TopoII_Trans_DNA_gyrase"/>
    <property type="match status" value="1"/>
</dbReference>
<name>A0A317JMJ9_9BACT</name>
<evidence type="ECO:0000313" key="13">
    <source>
        <dbReference type="EMBL" id="PWU22878.1"/>
    </source>
</evidence>
<evidence type="ECO:0000256" key="9">
    <source>
        <dbReference type="ARBA" id="ARBA00023029"/>
    </source>
</evidence>
<dbReference type="Proteomes" id="UP000246104">
    <property type="component" value="Unassembled WGS sequence"/>
</dbReference>
<dbReference type="InterPro" id="IPR013760">
    <property type="entry name" value="Topo_IIA-like_dom_sf"/>
</dbReference>
<keyword evidence="11 13" id="KW-0413">Isomerase</keyword>
<evidence type="ECO:0000256" key="5">
    <source>
        <dbReference type="ARBA" id="ARBA00022723"/>
    </source>
</evidence>
<dbReference type="SMART" id="SM00387">
    <property type="entry name" value="HATPase_c"/>
    <property type="match status" value="1"/>
</dbReference>
<dbReference type="InterPro" id="IPR013759">
    <property type="entry name" value="Topo_IIA_B_C"/>
</dbReference>
<keyword evidence="9" id="KW-0799">Topoisomerase</keyword>
<dbReference type="Pfam" id="PF00986">
    <property type="entry name" value="DNA_gyraseB_C"/>
    <property type="match status" value="1"/>
</dbReference>
<feature type="domain" description="Toprim" evidence="12">
    <location>
        <begin position="440"/>
        <end position="554"/>
    </location>
</feature>
<sequence>MASQPTYQASDIRVLEGLEPVRKRPGMYIGSTDATGLHHLVKEIVDNSVDEGIVGYAKEISTYITNDGYVTVTDNGRGIPTDMHPSGASALEIAMTKLHAGGKFDEMAYQASGGLHGVGASAVNALSSHMRVVVKDSRRGGKYFFQEYHIGVPQAPVKEIKEAEVIKMFPLQSKDFVTYQSGTLSNFLPDTTIFSTTTFITKIIKDFIRERAYLMAGLYFKLIDEREQTEEHFYFEGGIQSLVSHLNHNKKPLHAVVPMSGEYQAEKFKVLVDIAMQYNDTYSETIESFANTIKTPDGGTHVTGFRTALNKSLKDYVVKNQLVKNEKDMFTAEDLREGLTAVIFIKMPSNDIQFESQTKTKLNNAEVQSAVYQIAKQALDQYLEEHPKEARTIVDKVMLAARARMAARAAKEAVIRKGAFEGSSLPGKLADCQETDPQHSELFMVEGDSAGGSAKQGRDRKFQAIFPLRGKILNTERARLDKIVDFEELKNLVIALGTGLGDTFDIKRLRYHRIVLMNDADVDGEHITTLALTFFYRHLPQIVENGYLYIAMPPLFKVWNKKEVRYAYTEEERDKAYKELEANNKGMIISVQRYKGLGEMNPEQLWETTMDPKTRMIKKVTLDEVAKVDAVFSTLMGDEVPPRKKFIQTHARLANLDI</sequence>
<dbReference type="InterPro" id="IPR013506">
    <property type="entry name" value="Topo_IIA_bsu_dom2"/>
</dbReference>
<comment type="catalytic activity">
    <reaction evidence="1">
        <text>ATP-dependent breakage, passage and rejoining of double-stranded DNA.</text>
        <dbReference type="EC" id="5.6.2.2"/>
    </reaction>
</comment>
<evidence type="ECO:0000256" key="11">
    <source>
        <dbReference type="ARBA" id="ARBA00023235"/>
    </source>
</evidence>
<evidence type="ECO:0000313" key="14">
    <source>
        <dbReference type="Proteomes" id="UP000246104"/>
    </source>
</evidence>
<dbReference type="GO" id="GO:0003677">
    <property type="term" value="F:DNA binding"/>
    <property type="evidence" value="ECO:0007669"/>
    <property type="project" value="UniProtKB-KW"/>
</dbReference>
<dbReference type="InterPro" id="IPR003594">
    <property type="entry name" value="HATPase_dom"/>
</dbReference>
<dbReference type="EC" id="5.6.2.2" evidence="4"/>
<proteinExistence type="inferred from homology"/>
<dbReference type="CDD" id="cd16928">
    <property type="entry name" value="HATPase_GyrB-like"/>
    <property type="match status" value="1"/>
</dbReference>